<keyword evidence="2" id="KW-0813">Transport</keyword>
<dbReference type="EMBL" id="LYXE01000079">
    <property type="protein sequence ID" value="PDV99210.1"/>
    <property type="molecule type" value="Genomic_DNA"/>
</dbReference>
<feature type="transmembrane region" description="Helical" evidence="1">
    <location>
        <begin position="426"/>
        <end position="448"/>
    </location>
</feature>
<keyword evidence="1" id="KW-0812">Transmembrane</keyword>
<name>A0A2H3KM66_9CHLR</name>
<dbReference type="PANTHER" id="PTHR11328:SF24">
    <property type="entry name" value="MAJOR FACILITATOR SUPERFAMILY (MFS) PROFILE DOMAIN-CONTAINING PROTEIN"/>
    <property type="match status" value="1"/>
</dbReference>
<proteinExistence type="predicted"/>
<keyword evidence="2" id="KW-0762">Sugar transport</keyword>
<feature type="transmembrane region" description="Helical" evidence="1">
    <location>
        <begin position="93"/>
        <end position="109"/>
    </location>
</feature>
<feature type="transmembrane region" description="Helical" evidence="1">
    <location>
        <begin position="121"/>
        <end position="142"/>
    </location>
</feature>
<dbReference type="GO" id="GO:0015293">
    <property type="term" value="F:symporter activity"/>
    <property type="evidence" value="ECO:0007669"/>
    <property type="project" value="InterPro"/>
</dbReference>
<feature type="transmembrane region" description="Helical" evidence="1">
    <location>
        <begin position="382"/>
        <end position="406"/>
    </location>
</feature>
<dbReference type="Pfam" id="PF13347">
    <property type="entry name" value="MFS_2"/>
    <property type="match status" value="1"/>
</dbReference>
<feature type="transmembrane region" description="Helical" evidence="1">
    <location>
        <begin position="53"/>
        <end position="72"/>
    </location>
</feature>
<dbReference type="GO" id="GO:0006814">
    <property type="term" value="P:sodium ion transport"/>
    <property type="evidence" value="ECO:0007669"/>
    <property type="project" value="InterPro"/>
</dbReference>
<evidence type="ECO:0000313" key="2">
    <source>
        <dbReference type="EMBL" id="PDV99210.1"/>
    </source>
</evidence>
<dbReference type="GO" id="GO:0005886">
    <property type="term" value="C:plasma membrane"/>
    <property type="evidence" value="ECO:0007669"/>
    <property type="project" value="TreeGrafter"/>
</dbReference>
<dbReference type="GO" id="GO:0008643">
    <property type="term" value="P:carbohydrate transport"/>
    <property type="evidence" value="ECO:0007669"/>
    <property type="project" value="InterPro"/>
</dbReference>
<feature type="transmembrane region" description="Helical" evidence="1">
    <location>
        <begin position="341"/>
        <end position="361"/>
    </location>
</feature>
<feature type="transmembrane region" description="Helical" evidence="1">
    <location>
        <begin position="244"/>
        <end position="265"/>
    </location>
</feature>
<dbReference type="OrthoDB" id="9764596at2"/>
<dbReference type="InterPro" id="IPR036259">
    <property type="entry name" value="MFS_trans_sf"/>
</dbReference>
<comment type="caution">
    <text evidence="2">The sequence shown here is derived from an EMBL/GenBank/DDBJ whole genome shotgun (WGS) entry which is preliminary data.</text>
</comment>
<dbReference type="InterPro" id="IPR039672">
    <property type="entry name" value="MFS_2"/>
</dbReference>
<dbReference type="NCBIfam" id="TIGR00792">
    <property type="entry name" value="gph"/>
    <property type="match status" value="1"/>
</dbReference>
<dbReference type="CDD" id="cd17332">
    <property type="entry name" value="MFS_MelB_like"/>
    <property type="match status" value="1"/>
</dbReference>
<dbReference type="SUPFAM" id="SSF103473">
    <property type="entry name" value="MFS general substrate transporter"/>
    <property type="match status" value="1"/>
</dbReference>
<dbReference type="Gene3D" id="1.20.1250.20">
    <property type="entry name" value="MFS general substrate transporter like domains"/>
    <property type="match status" value="2"/>
</dbReference>
<feature type="transmembrane region" description="Helical" evidence="1">
    <location>
        <begin position="285"/>
        <end position="304"/>
    </location>
</feature>
<keyword evidence="3" id="KW-1185">Reference proteome</keyword>
<reference evidence="2 3" key="1">
    <citation type="submission" date="2016-05" db="EMBL/GenBank/DDBJ databases">
        <authorList>
            <person name="Lavstsen T."/>
            <person name="Jespersen J.S."/>
        </authorList>
    </citation>
    <scope>NUCLEOTIDE SEQUENCE [LARGE SCALE GENOMIC DNA]</scope>
    <source>
        <strain evidence="2 3">B7-9</strain>
    </source>
</reference>
<feature type="transmembrane region" description="Helical" evidence="1">
    <location>
        <begin position="201"/>
        <end position="223"/>
    </location>
</feature>
<sequence>MAEQATPPASVGAVHERLPLKTRLAFGAGDVSPGMAAIIVGFFQALFLTTVAGLNPGAVGLILLLSRVWDAITDPWMGLISDRTRSRFGRRRFWMLVGAVPFGLIYMLLWWVPPLGETGRFFYYLVVILAFNTAYTIVNVPYTSLTAELTSDYDERTALNSFRFAFSIGGSLIAGVLHGILITRFCLDPNRCLPAESQAGYFFSAIIFGFVMIWPYLWCVFGTRERYTPPATTMTMPLRQQFQIALRNQPFLFVIGVYLCSWMALQITQNVIGFYLTFYLRRADMFPIVLLAVQGSAMIFLFVWSAVSRRIGKQKVYYIGMCFWIAVMSGLFFVGPDQITLAIVLAALAGVGIATAYLVPWSMLPDVVDLDELNTGQRREGIFYGVMTFTQKTAVGVGIALTLQALQWYGFNRDLLPGEQPESALLALRWMIGPVPTVLLVIGMILVYRYPLTRERHEAILTQLAERKG</sequence>
<feature type="transmembrane region" description="Helical" evidence="1">
    <location>
        <begin position="162"/>
        <end position="181"/>
    </location>
</feature>
<dbReference type="RefSeq" id="WP_097652246.1">
    <property type="nucleotide sequence ID" value="NZ_LYXE01000079.1"/>
</dbReference>
<dbReference type="AlphaFoldDB" id="A0A2H3KM66"/>
<evidence type="ECO:0000313" key="3">
    <source>
        <dbReference type="Proteomes" id="UP000220922"/>
    </source>
</evidence>
<accession>A0A2H3KM66</accession>
<gene>
    <name evidence="2" type="ORF">A9Q02_22275</name>
</gene>
<feature type="transmembrane region" description="Helical" evidence="1">
    <location>
        <begin position="316"/>
        <end position="335"/>
    </location>
</feature>
<protein>
    <submittedName>
        <fullName evidence="2">Sugar transporter</fullName>
    </submittedName>
</protein>
<dbReference type="InterPro" id="IPR001927">
    <property type="entry name" value="Na/Gal_symport"/>
</dbReference>
<keyword evidence="1" id="KW-0472">Membrane</keyword>
<evidence type="ECO:0000256" key="1">
    <source>
        <dbReference type="SAM" id="Phobius"/>
    </source>
</evidence>
<keyword evidence="1" id="KW-1133">Transmembrane helix</keyword>
<dbReference type="Proteomes" id="UP000220922">
    <property type="component" value="Unassembled WGS sequence"/>
</dbReference>
<organism evidence="2 3">
    <name type="scientific">Candidatus Chloroploca asiatica</name>
    <dbReference type="NCBI Taxonomy" id="1506545"/>
    <lineage>
        <taxon>Bacteria</taxon>
        <taxon>Bacillati</taxon>
        <taxon>Chloroflexota</taxon>
        <taxon>Chloroflexia</taxon>
        <taxon>Chloroflexales</taxon>
        <taxon>Chloroflexineae</taxon>
        <taxon>Oscillochloridaceae</taxon>
        <taxon>Candidatus Chloroploca</taxon>
    </lineage>
</organism>
<dbReference type="PANTHER" id="PTHR11328">
    <property type="entry name" value="MAJOR FACILITATOR SUPERFAMILY DOMAIN-CONTAINING PROTEIN"/>
    <property type="match status" value="1"/>
</dbReference>